<feature type="compositionally biased region" description="Basic and acidic residues" evidence="1">
    <location>
        <begin position="102"/>
        <end position="112"/>
    </location>
</feature>
<dbReference type="SUPFAM" id="SSF51735">
    <property type="entry name" value="NAD(P)-binding Rossmann-fold domains"/>
    <property type="match status" value="1"/>
</dbReference>
<evidence type="ECO:0000256" key="1">
    <source>
        <dbReference type="SAM" id="MobiDB-lite"/>
    </source>
</evidence>
<dbReference type="InterPro" id="IPR028939">
    <property type="entry name" value="P5C_Rdtase_cat_N"/>
</dbReference>
<dbReference type="Proteomes" id="UP001597145">
    <property type="component" value="Unassembled WGS sequence"/>
</dbReference>
<organism evidence="3 4">
    <name type="scientific">Pseudonocardia aurantiaca</name>
    <dbReference type="NCBI Taxonomy" id="75290"/>
    <lineage>
        <taxon>Bacteria</taxon>
        <taxon>Bacillati</taxon>
        <taxon>Actinomycetota</taxon>
        <taxon>Actinomycetes</taxon>
        <taxon>Pseudonocardiales</taxon>
        <taxon>Pseudonocardiaceae</taxon>
        <taxon>Pseudonocardia</taxon>
    </lineage>
</organism>
<proteinExistence type="predicted"/>
<evidence type="ECO:0000313" key="3">
    <source>
        <dbReference type="EMBL" id="MFD1531591.1"/>
    </source>
</evidence>
<dbReference type="RefSeq" id="WP_379659872.1">
    <property type="nucleotide sequence ID" value="NZ_BAAAJG010000011.1"/>
</dbReference>
<gene>
    <name evidence="3" type="ORF">ACFSCY_19330</name>
</gene>
<comment type="caution">
    <text evidence="3">The sequence shown here is derived from an EMBL/GenBank/DDBJ whole genome shotgun (WGS) entry which is preliminary data.</text>
</comment>
<accession>A0ABW4FM53</accession>
<name>A0ABW4FM53_9PSEU</name>
<feature type="domain" description="Pyrroline-5-carboxylate reductase catalytic N-terminal" evidence="2">
    <location>
        <begin position="2"/>
        <end position="66"/>
    </location>
</feature>
<dbReference type="Gene3D" id="3.40.50.720">
    <property type="entry name" value="NAD(P)-binding Rossmann-like Domain"/>
    <property type="match status" value="1"/>
</dbReference>
<dbReference type="EMBL" id="JBHUCP010000014">
    <property type="protein sequence ID" value="MFD1531591.1"/>
    <property type="molecule type" value="Genomic_DNA"/>
</dbReference>
<keyword evidence="4" id="KW-1185">Reference proteome</keyword>
<evidence type="ECO:0000313" key="4">
    <source>
        <dbReference type="Proteomes" id="UP001597145"/>
    </source>
</evidence>
<dbReference type="Pfam" id="PF03807">
    <property type="entry name" value="F420_oxidored"/>
    <property type="match status" value="1"/>
</dbReference>
<reference evidence="4" key="1">
    <citation type="journal article" date="2019" name="Int. J. Syst. Evol. Microbiol.">
        <title>The Global Catalogue of Microorganisms (GCM) 10K type strain sequencing project: providing services to taxonomists for standard genome sequencing and annotation.</title>
        <authorList>
            <consortium name="The Broad Institute Genomics Platform"/>
            <consortium name="The Broad Institute Genome Sequencing Center for Infectious Disease"/>
            <person name="Wu L."/>
            <person name="Ma J."/>
        </authorList>
    </citation>
    <scope>NUCLEOTIDE SEQUENCE [LARGE SCALE GENOMIC DNA]</scope>
    <source>
        <strain evidence="4">JCM 12165</strain>
    </source>
</reference>
<sequence>MITARHPEHAAKVALDVGARPAVTAVEAVEGVEMVVLAVPARAIADVTDEIRRHLEGVIVVDPTNPLEPDLSGVLEARLSLAEEIAILLQESHARREGVQHCARRPADHPGGERCPAGRLLRGRRPGGQGGGG</sequence>
<evidence type="ECO:0000259" key="2">
    <source>
        <dbReference type="Pfam" id="PF03807"/>
    </source>
</evidence>
<feature type="region of interest" description="Disordered" evidence="1">
    <location>
        <begin position="102"/>
        <end position="133"/>
    </location>
</feature>
<protein>
    <submittedName>
        <fullName evidence="3">NAD(P)-binding domain-containing protein</fullName>
    </submittedName>
</protein>
<dbReference type="InterPro" id="IPR036291">
    <property type="entry name" value="NAD(P)-bd_dom_sf"/>
</dbReference>